<gene>
    <name evidence="2" type="ORF">SV7mr_45060</name>
</gene>
<protein>
    <submittedName>
        <fullName evidence="2">Uncharacterized protein</fullName>
    </submittedName>
</protein>
<dbReference type="AlphaFoldDB" id="A0A517T0P8"/>
<keyword evidence="3" id="KW-1185">Reference proteome</keyword>
<evidence type="ECO:0000313" key="2">
    <source>
        <dbReference type="EMBL" id="QDT61965.1"/>
    </source>
</evidence>
<dbReference type="EMBL" id="CP036272">
    <property type="protein sequence ID" value="QDT61965.1"/>
    <property type="molecule type" value="Genomic_DNA"/>
</dbReference>
<keyword evidence="1" id="KW-1133">Transmembrane helix</keyword>
<dbReference type="Proteomes" id="UP000315003">
    <property type="component" value="Chromosome"/>
</dbReference>
<name>A0A517T0P8_9BACT</name>
<keyword evidence="1" id="KW-0472">Membrane</keyword>
<proteinExistence type="predicted"/>
<evidence type="ECO:0000313" key="3">
    <source>
        <dbReference type="Proteomes" id="UP000315003"/>
    </source>
</evidence>
<feature type="transmembrane region" description="Helical" evidence="1">
    <location>
        <begin position="108"/>
        <end position="127"/>
    </location>
</feature>
<reference evidence="2 3" key="1">
    <citation type="submission" date="2019-02" db="EMBL/GenBank/DDBJ databases">
        <title>Deep-cultivation of Planctomycetes and their phenomic and genomic characterization uncovers novel biology.</title>
        <authorList>
            <person name="Wiegand S."/>
            <person name="Jogler M."/>
            <person name="Boedeker C."/>
            <person name="Pinto D."/>
            <person name="Vollmers J."/>
            <person name="Rivas-Marin E."/>
            <person name="Kohn T."/>
            <person name="Peeters S.H."/>
            <person name="Heuer A."/>
            <person name="Rast P."/>
            <person name="Oberbeckmann S."/>
            <person name="Bunk B."/>
            <person name="Jeske O."/>
            <person name="Meyerdierks A."/>
            <person name="Storesund J.E."/>
            <person name="Kallscheuer N."/>
            <person name="Luecker S."/>
            <person name="Lage O.M."/>
            <person name="Pohl T."/>
            <person name="Merkel B.J."/>
            <person name="Hornburger P."/>
            <person name="Mueller R.-W."/>
            <person name="Bruemmer F."/>
            <person name="Labrenz M."/>
            <person name="Spormann A.M."/>
            <person name="Op den Camp H."/>
            <person name="Overmann J."/>
            <person name="Amann R."/>
            <person name="Jetten M.S.M."/>
            <person name="Mascher T."/>
            <person name="Medema M.H."/>
            <person name="Devos D.P."/>
            <person name="Kaster A.-K."/>
            <person name="Ovreas L."/>
            <person name="Rohde M."/>
            <person name="Galperin M.Y."/>
            <person name="Jogler C."/>
        </authorList>
    </citation>
    <scope>NUCLEOTIDE SEQUENCE [LARGE SCALE GENOMIC DNA]</scope>
    <source>
        <strain evidence="2 3">SV_7m_r</strain>
    </source>
</reference>
<organism evidence="2 3">
    <name type="scientific">Stieleria bergensis</name>
    <dbReference type="NCBI Taxonomy" id="2528025"/>
    <lineage>
        <taxon>Bacteria</taxon>
        <taxon>Pseudomonadati</taxon>
        <taxon>Planctomycetota</taxon>
        <taxon>Planctomycetia</taxon>
        <taxon>Pirellulales</taxon>
        <taxon>Pirellulaceae</taxon>
        <taxon>Stieleria</taxon>
    </lineage>
</organism>
<accession>A0A517T0P8</accession>
<sequence>MWGGASSRRDVTLEWDCVRLASASTGRRGGLSWLFGLCELARLLQCYVPCALHEIAGPDAAAICVAWPNAGQKHLGRWKTISSHDFGNVCFQQRSDLTAGVVPATGRALLPFFILLGFSAIVFQITLPPARGIATALIYDALIDKDGLF</sequence>
<evidence type="ECO:0000256" key="1">
    <source>
        <dbReference type="SAM" id="Phobius"/>
    </source>
</evidence>
<keyword evidence="1" id="KW-0812">Transmembrane</keyword>